<dbReference type="Proteomes" id="UP000198619">
    <property type="component" value="Unassembled WGS sequence"/>
</dbReference>
<dbReference type="AlphaFoldDB" id="A0A1I0ZYH0"/>
<dbReference type="GO" id="GO:0005886">
    <property type="term" value="C:plasma membrane"/>
    <property type="evidence" value="ECO:0007669"/>
    <property type="project" value="UniProtKB-SubCell"/>
</dbReference>
<dbReference type="OrthoDB" id="9812809at2"/>
<proteinExistence type="predicted"/>
<dbReference type="PANTHER" id="PTHR43471">
    <property type="entry name" value="ABC TRANSPORTER PERMEASE"/>
    <property type="match status" value="1"/>
</dbReference>
<sequence>MSFIHITLKEIKELTRDKKSLIFNILFPLLIIIFISITSALLGNYSKKKSDKITIGINSLYIKEQLGDSNTYYEFVEKSQEDIEDDIKNEKISLGVIFDESKESVIFFQNSATKDDPYMEALKDDILSNIKIILLGNINLPSVQSIIEYRDKDYNKIIYNVIGVICSYIIILLSMRINNSNAYYLSTKEKASGTIQIVLSSPLSKMQIILGKWLSNLISCFSIAIVIFLPIYFVFTMLFKVFLKVDLDLVSKIPLLIFNILGFCTVFSLAQITFGLIAKSVKQAQVYLVYLPWVLLCPMTIIFGMDINTLNSYRSALGWFDFIPIVNFYDLIQMSIRYDFNIYKIGVILISNIIAIFVFIVILLRAFESEDMLYFTD</sequence>
<feature type="transmembrane region" description="Helical" evidence="1">
    <location>
        <begin position="316"/>
        <end position="336"/>
    </location>
</feature>
<keyword evidence="1" id="KW-1133">Transmembrane helix</keyword>
<dbReference type="GO" id="GO:0140359">
    <property type="term" value="F:ABC-type transporter activity"/>
    <property type="evidence" value="ECO:0007669"/>
    <property type="project" value="InterPro"/>
</dbReference>
<evidence type="ECO:0000313" key="2">
    <source>
        <dbReference type="EMBL" id="SFB30671.1"/>
    </source>
</evidence>
<feature type="transmembrane region" description="Helical" evidence="1">
    <location>
        <begin position="342"/>
        <end position="364"/>
    </location>
</feature>
<keyword evidence="1" id="KW-0812">Transmembrane</keyword>
<keyword evidence="1" id="KW-0472">Membrane</keyword>
<protein>
    <submittedName>
        <fullName evidence="2">ABC-type Na+ efflux pump, permease component</fullName>
    </submittedName>
</protein>
<accession>A0A1I0ZYH0</accession>
<dbReference type="PANTHER" id="PTHR43471:SF3">
    <property type="entry name" value="ABC TRANSPORTER PERMEASE PROTEIN NATB"/>
    <property type="match status" value="1"/>
</dbReference>
<dbReference type="EMBL" id="FOKI01000027">
    <property type="protein sequence ID" value="SFB30671.1"/>
    <property type="molecule type" value="Genomic_DNA"/>
</dbReference>
<gene>
    <name evidence="2" type="ORF">SAMN04488528_102734</name>
</gene>
<reference evidence="2 3" key="1">
    <citation type="submission" date="2016-10" db="EMBL/GenBank/DDBJ databases">
        <authorList>
            <person name="de Groot N.N."/>
        </authorList>
    </citation>
    <scope>NUCLEOTIDE SEQUENCE [LARGE SCALE GENOMIC DNA]</scope>
    <source>
        <strain evidence="2 3">DSM 12271</strain>
    </source>
</reference>
<name>A0A1I0ZYH0_9CLOT</name>
<keyword evidence="3" id="KW-1185">Reference proteome</keyword>
<evidence type="ECO:0000313" key="3">
    <source>
        <dbReference type="Proteomes" id="UP000198619"/>
    </source>
</evidence>
<organism evidence="2 3">
    <name type="scientific">Clostridium frigidicarnis</name>
    <dbReference type="NCBI Taxonomy" id="84698"/>
    <lineage>
        <taxon>Bacteria</taxon>
        <taxon>Bacillati</taxon>
        <taxon>Bacillota</taxon>
        <taxon>Clostridia</taxon>
        <taxon>Eubacteriales</taxon>
        <taxon>Clostridiaceae</taxon>
        <taxon>Clostridium</taxon>
    </lineage>
</organism>
<feature type="transmembrane region" description="Helical" evidence="1">
    <location>
        <begin position="284"/>
        <end position="304"/>
    </location>
</feature>
<feature type="transmembrane region" description="Helical" evidence="1">
    <location>
        <begin position="213"/>
        <end position="243"/>
    </location>
</feature>
<dbReference type="STRING" id="84698.SAMN04488528_102734"/>
<dbReference type="Pfam" id="PF12679">
    <property type="entry name" value="ABC2_membrane_2"/>
    <property type="match status" value="1"/>
</dbReference>
<feature type="transmembrane region" description="Helical" evidence="1">
    <location>
        <begin position="20"/>
        <end position="42"/>
    </location>
</feature>
<dbReference type="RefSeq" id="WP_090042386.1">
    <property type="nucleotide sequence ID" value="NZ_FOKI01000027.1"/>
</dbReference>
<feature type="transmembrane region" description="Helical" evidence="1">
    <location>
        <begin position="157"/>
        <end position="177"/>
    </location>
</feature>
<feature type="transmembrane region" description="Helical" evidence="1">
    <location>
        <begin position="255"/>
        <end position="278"/>
    </location>
</feature>
<evidence type="ECO:0000256" key="1">
    <source>
        <dbReference type="SAM" id="Phobius"/>
    </source>
</evidence>